<dbReference type="PANTHER" id="PTHR11228">
    <property type="entry name" value="RADICAL SAM DOMAIN PROTEIN"/>
    <property type="match status" value="1"/>
</dbReference>
<dbReference type="InterPro" id="IPR012840">
    <property type="entry name" value="NrdG2"/>
</dbReference>
<dbReference type="NCBIfam" id="TIGR02495">
    <property type="entry name" value="NrdG2"/>
    <property type="match status" value="1"/>
</dbReference>
<dbReference type="SUPFAM" id="SSF102114">
    <property type="entry name" value="Radical SAM enzymes"/>
    <property type="match status" value="1"/>
</dbReference>
<protein>
    <submittedName>
        <fullName evidence="7">Anaerobic ribonucleoside-triphosphate reductase activating protein</fullName>
    </submittedName>
</protein>
<keyword evidence="3" id="KW-0479">Metal-binding</keyword>
<dbReference type="InterPro" id="IPR050377">
    <property type="entry name" value="Radical_SAM_PqqE_MftC-like"/>
</dbReference>
<dbReference type="PANTHER" id="PTHR11228:SF27">
    <property type="entry name" value="GLYCYL-RADICAL ENZYME ACTIVATING ENZYME MJ1227-RELATED"/>
    <property type="match status" value="1"/>
</dbReference>
<evidence type="ECO:0000313" key="8">
    <source>
        <dbReference type="Proteomes" id="UP000594508"/>
    </source>
</evidence>
<dbReference type="CDD" id="cd01335">
    <property type="entry name" value="Radical_SAM"/>
    <property type="match status" value="1"/>
</dbReference>
<dbReference type="Proteomes" id="UP000594508">
    <property type="component" value="Chromosome"/>
</dbReference>
<gene>
    <name evidence="7" type="ORF">CVT00_09895</name>
</gene>
<evidence type="ECO:0000256" key="4">
    <source>
        <dbReference type="ARBA" id="ARBA00023004"/>
    </source>
</evidence>
<dbReference type="AlphaFoldDB" id="A0A7S9WQV7"/>
<dbReference type="GO" id="GO:0003824">
    <property type="term" value="F:catalytic activity"/>
    <property type="evidence" value="ECO:0007669"/>
    <property type="project" value="InterPro"/>
</dbReference>
<dbReference type="GO" id="GO:0046872">
    <property type="term" value="F:metal ion binding"/>
    <property type="evidence" value="ECO:0007669"/>
    <property type="project" value="UniProtKB-KW"/>
</dbReference>
<evidence type="ECO:0000256" key="5">
    <source>
        <dbReference type="ARBA" id="ARBA00023014"/>
    </source>
</evidence>
<evidence type="ECO:0000256" key="2">
    <source>
        <dbReference type="ARBA" id="ARBA00022691"/>
    </source>
</evidence>
<dbReference type="InterPro" id="IPR058240">
    <property type="entry name" value="rSAM_sf"/>
</dbReference>
<feature type="domain" description="Radical SAM core" evidence="6">
    <location>
        <begin position="24"/>
        <end position="234"/>
    </location>
</feature>
<keyword evidence="2" id="KW-0949">S-adenosyl-L-methionine</keyword>
<evidence type="ECO:0000313" key="7">
    <source>
        <dbReference type="EMBL" id="QPH89933.1"/>
    </source>
</evidence>
<comment type="cofactor">
    <cofactor evidence="1">
        <name>[4Fe-4S] cluster</name>
        <dbReference type="ChEBI" id="CHEBI:49883"/>
    </cofactor>
</comment>
<dbReference type="GO" id="GO:0051536">
    <property type="term" value="F:iron-sulfur cluster binding"/>
    <property type="evidence" value="ECO:0007669"/>
    <property type="project" value="UniProtKB-KW"/>
</dbReference>
<keyword evidence="5" id="KW-0411">Iron-sulfur</keyword>
<sequence length="234" mass="26537">MPFSLKKGQNLQKVFSITPFTTLDYPDKVAAVIWFAGCNMRCGYCYNIEVVKSNGTISFSEVCDFLDRRVGKLNGIVFSGGECTAHPLFLRLAREVKARGFSLKVDTNGSYRDVLKEAIDEGLIDYIALDFKAPKEKFIGITGSNLYEKFAATLRYLLEINFKFEVRTTVHADLLSEKDISEMSELLYELGYRGDYFLQKFFNTGENFGGLGDPKNSFDPDKITSKLPIRLRNF</sequence>
<dbReference type="InterPro" id="IPR013785">
    <property type="entry name" value="Aldolase_TIM"/>
</dbReference>
<dbReference type="SFLD" id="SFLDG01094">
    <property type="entry name" value="Uncharacterised_Radical_SAM_Su"/>
    <property type="match status" value="1"/>
</dbReference>
<dbReference type="SFLD" id="SFLDS00029">
    <property type="entry name" value="Radical_SAM"/>
    <property type="match status" value="1"/>
</dbReference>
<dbReference type="SFLD" id="SFLDG01067">
    <property type="entry name" value="SPASM/twitch_domain_containing"/>
    <property type="match status" value="1"/>
</dbReference>
<reference evidence="7 8" key="1">
    <citation type="journal article" date="2018" name="Emerg. Microbes Infect.">
        <title>Genomic analysis of oral Campylobacter concisus strains identified a potential bacterial molecular marker associated with active Crohn's disease.</title>
        <authorList>
            <person name="Liu F."/>
            <person name="Ma R."/>
            <person name="Tay C.Y.A."/>
            <person name="Octavia S."/>
            <person name="Lan R."/>
            <person name="Chung H.K.L."/>
            <person name="Riordan S.M."/>
            <person name="Grimm M.C."/>
            <person name="Leong R.W."/>
            <person name="Tanaka M.M."/>
            <person name="Connor S."/>
            <person name="Zhang L."/>
        </authorList>
    </citation>
    <scope>NUCLEOTIDE SEQUENCE [LARGE SCALE GENOMIC DNA]</scope>
    <source>
        <strain evidence="7 8">P1CDO2</strain>
    </source>
</reference>
<dbReference type="InterPro" id="IPR007197">
    <property type="entry name" value="rSAM"/>
</dbReference>
<evidence type="ECO:0000256" key="1">
    <source>
        <dbReference type="ARBA" id="ARBA00001966"/>
    </source>
</evidence>
<proteinExistence type="predicted"/>
<dbReference type="Gene3D" id="3.20.20.70">
    <property type="entry name" value="Aldolase class I"/>
    <property type="match status" value="1"/>
</dbReference>
<dbReference type="RefSeq" id="WP_103558018.1">
    <property type="nucleotide sequence ID" value="NZ_CP049232.1"/>
</dbReference>
<evidence type="ECO:0000256" key="3">
    <source>
        <dbReference type="ARBA" id="ARBA00022723"/>
    </source>
</evidence>
<organism evidence="7 8">
    <name type="scientific">Campylobacter concisus</name>
    <dbReference type="NCBI Taxonomy" id="199"/>
    <lineage>
        <taxon>Bacteria</taxon>
        <taxon>Pseudomonadati</taxon>
        <taxon>Campylobacterota</taxon>
        <taxon>Epsilonproteobacteria</taxon>
        <taxon>Campylobacterales</taxon>
        <taxon>Campylobacteraceae</taxon>
        <taxon>Campylobacter</taxon>
    </lineage>
</organism>
<dbReference type="PROSITE" id="PS51918">
    <property type="entry name" value="RADICAL_SAM"/>
    <property type="match status" value="1"/>
</dbReference>
<evidence type="ECO:0000259" key="6">
    <source>
        <dbReference type="PROSITE" id="PS51918"/>
    </source>
</evidence>
<dbReference type="EMBL" id="CP060707">
    <property type="protein sequence ID" value="QPH89933.1"/>
    <property type="molecule type" value="Genomic_DNA"/>
</dbReference>
<accession>A0A7S9WQV7</accession>
<name>A0A7S9WQV7_9BACT</name>
<dbReference type="Pfam" id="PF04055">
    <property type="entry name" value="Radical_SAM"/>
    <property type="match status" value="1"/>
</dbReference>
<keyword evidence="4" id="KW-0408">Iron</keyword>